<dbReference type="PROSITE" id="PS50113">
    <property type="entry name" value="PAC"/>
    <property type="match status" value="2"/>
</dbReference>
<dbReference type="InterPro" id="IPR029787">
    <property type="entry name" value="Nucleotide_cyclase"/>
</dbReference>
<dbReference type="InterPro" id="IPR043128">
    <property type="entry name" value="Rev_trsase/Diguanyl_cyclase"/>
</dbReference>
<accession>A0A6G1X427</accession>
<dbReference type="AlphaFoldDB" id="A0A6G1X427"/>
<dbReference type="Gene3D" id="3.30.70.270">
    <property type="match status" value="1"/>
</dbReference>
<evidence type="ECO:0000259" key="3">
    <source>
        <dbReference type="PROSITE" id="PS50887"/>
    </source>
</evidence>
<reference evidence="4 5" key="1">
    <citation type="submission" date="2019-11" db="EMBL/GenBank/DDBJ databases">
        <authorList>
            <person name="Li J."/>
        </authorList>
    </citation>
    <scope>NUCLEOTIDE SEQUENCE [LARGE SCALE GENOMIC DNA]</scope>
    <source>
        <strain evidence="4 5">J4</strain>
    </source>
</reference>
<feature type="domain" description="PAC" evidence="2">
    <location>
        <begin position="336"/>
        <end position="388"/>
    </location>
</feature>
<dbReference type="SMART" id="SM00267">
    <property type="entry name" value="GGDEF"/>
    <property type="match status" value="1"/>
</dbReference>
<proteinExistence type="predicted"/>
<gene>
    <name evidence="4" type="ORF">GH754_05115</name>
</gene>
<dbReference type="CDD" id="cd01949">
    <property type="entry name" value="GGDEF"/>
    <property type="match status" value="1"/>
</dbReference>
<feature type="domain" description="GGDEF" evidence="3">
    <location>
        <begin position="420"/>
        <end position="553"/>
    </location>
</feature>
<dbReference type="PANTHER" id="PTHR44757:SF2">
    <property type="entry name" value="BIOFILM ARCHITECTURE MAINTENANCE PROTEIN MBAA"/>
    <property type="match status" value="1"/>
</dbReference>
<dbReference type="SMART" id="SM00091">
    <property type="entry name" value="PAS"/>
    <property type="match status" value="3"/>
</dbReference>
<dbReference type="Pfam" id="PF00989">
    <property type="entry name" value="PAS"/>
    <property type="match status" value="1"/>
</dbReference>
<sequence>MFEKLRNIKHLDLIFNSISDMVFLISVEDDGSFRYVTVNQKAIELLHYPTNYSGKKVEDLMPSSSAKTIVEKYQEAIETKDSLIYESRLAFPEDTDKKFWVESKVTPIFDDEGNCEHIIAVTSDITERKQREKELRRTKEELEQLFHHVADAVFSFDENGDYLTVNPSFINMFGWTMEELQSDPNASILTPKEQEEFESILRRLKQGEVIEAHQSEHKTKQRKTIRVLSSYAPIMEDGEMKGGIAVYKDVANIEKLRDQLTEAENRYRLIVENSNDLIRIIDKNGKIEYASPSHKQILDIEPSFFLGKSFLSFVHLEDMAAVENFFTQIMESKEAREIDYRRLNKNGEFIWVHAKAGPVVNAKGEVEQVVIVSRDITERKEKEQELATMALFDELTGLPNRTFFEQQVEIAMNLSNRKGNITGLFILDCDDFKSLNDMYGHDVGDEVLKEFAERIRGCVRNTDTVSRMGGDEFQIVLPELEEKGDARSIAQRILNKMDEPMTIGDRKLSITTSIGISYYSSTDKTRDALMKEADQALYESKKKGKNAYSEYTEMNAFPTPKQGLKRLFQRK</sequence>
<dbReference type="OrthoDB" id="9759607at2"/>
<organism evidence="4 5">
    <name type="scientific">Salinibacillus xinjiangensis</name>
    <dbReference type="NCBI Taxonomy" id="1229268"/>
    <lineage>
        <taxon>Bacteria</taxon>
        <taxon>Bacillati</taxon>
        <taxon>Bacillota</taxon>
        <taxon>Bacilli</taxon>
        <taxon>Bacillales</taxon>
        <taxon>Bacillaceae</taxon>
        <taxon>Salinibacillus</taxon>
    </lineage>
</organism>
<dbReference type="NCBIfam" id="TIGR00254">
    <property type="entry name" value="GGDEF"/>
    <property type="match status" value="1"/>
</dbReference>
<dbReference type="PANTHER" id="PTHR44757">
    <property type="entry name" value="DIGUANYLATE CYCLASE DGCP"/>
    <property type="match status" value="1"/>
</dbReference>
<dbReference type="Pfam" id="PF08448">
    <property type="entry name" value="PAS_4"/>
    <property type="match status" value="2"/>
</dbReference>
<feature type="domain" description="PAS" evidence="1">
    <location>
        <begin position="138"/>
        <end position="208"/>
    </location>
</feature>
<dbReference type="InterPro" id="IPR001610">
    <property type="entry name" value="PAC"/>
</dbReference>
<dbReference type="GO" id="GO:0006355">
    <property type="term" value="P:regulation of DNA-templated transcription"/>
    <property type="evidence" value="ECO:0007669"/>
    <property type="project" value="InterPro"/>
</dbReference>
<dbReference type="RefSeq" id="WP_153727627.1">
    <property type="nucleotide sequence ID" value="NZ_WJNH01000002.1"/>
</dbReference>
<dbReference type="NCBIfam" id="TIGR00229">
    <property type="entry name" value="sensory_box"/>
    <property type="match status" value="3"/>
</dbReference>
<dbReference type="InterPro" id="IPR000700">
    <property type="entry name" value="PAS-assoc_C"/>
</dbReference>
<comment type="caution">
    <text evidence="4">The sequence shown here is derived from an EMBL/GenBank/DDBJ whole genome shotgun (WGS) entry which is preliminary data.</text>
</comment>
<dbReference type="SUPFAM" id="SSF55785">
    <property type="entry name" value="PYP-like sensor domain (PAS domain)"/>
    <property type="match status" value="3"/>
</dbReference>
<dbReference type="InterPro" id="IPR052155">
    <property type="entry name" value="Biofilm_reg_signaling"/>
</dbReference>
<dbReference type="InterPro" id="IPR013656">
    <property type="entry name" value="PAS_4"/>
</dbReference>
<protein>
    <submittedName>
        <fullName evidence="4">PAS domain S-box protein</fullName>
    </submittedName>
</protein>
<dbReference type="Gene3D" id="3.30.450.20">
    <property type="entry name" value="PAS domain"/>
    <property type="match status" value="3"/>
</dbReference>
<dbReference type="PROSITE" id="PS50112">
    <property type="entry name" value="PAS"/>
    <property type="match status" value="2"/>
</dbReference>
<dbReference type="Pfam" id="PF00990">
    <property type="entry name" value="GGDEF"/>
    <property type="match status" value="1"/>
</dbReference>
<dbReference type="EMBL" id="WJNH01000002">
    <property type="protein sequence ID" value="MRG85714.1"/>
    <property type="molecule type" value="Genomic_DNA"/>
</dbReference>
<dbReference type="SUPFAM" id="SSF55073">
    <property type="entry name" value="Nucleotide cyclase"/>
    <property type="match status" value="1"/>
</dbReference>
<dbReference type="FunFam" id="3.30.70.270:FF:000001">
    <property type="entry name" value="Diguanylate cyclase domain protein"/>
    <property type="match status" value="1"/>
</dbReference>
<evidence type="ECO:0000313" key="5">
    <source>
        <dbReference type="Proteomes" id="UP000480185"/>
    </source>
</evidence>
<feature type="domain" description="PAC" evidence="2">
    <location>
        <begin position="83"/>
        <end position="137"/>
    </location>
</feature>
<evidence type="ECO:0000313" key="4">
    <source>
        <dbReference type="EMBL" id="MRG85714.1"/>
    </source>
</evidence>
<dbReference type="PROSITE" id="PS50887">
    <property type="entry name" value="GGDEF"/>
    <property type="match status" value="1"/>
</dbReference>
<keyword evidence="5" id="KW-1185">Reference proteome</keyword>
<name>A0A6G1X427_9BACI</name>
<dbReference type="InterPro" id="IPR000160">
    <property type="entry name" value="GGDEF_dom"/>
</dbReference>
<dbReference type="SMART" id="SM00086">
    <property type="entry name" value="PAC"/>
    <property type="match status" value="2"/>
</dbReference>
<evidence type="ECO:0000259" key="1">
    <source>
        <dbReference type="PROSITE" id="PS50112"/>
    </source>
</evidence>
<feature type="domain" description="PAS" evidence="1">
    <location>
        <begin position="263"/>
        <end position="333"/>
    </location>
</feature>
<dbReference type="InterPro" id="IPR035965">
    <property type="entry name" value="PAS-like_dom_sf"/>
</dbReference>
<dbReference type="InterPro" id="IPR013767">
    <property type="entry name" value="PAS_fold"/>
</dbReference>
<dbReference type="CDD" id="cd00130">
    <property type="entry name" value="PAS"/>
    <property type="match status" value="3"/>
</dbReference>
<dbReference type="InterPro" id="IPR000014">
    <property type="entry name" value="PAS"/>
</dbReference>
<dbReference type="Proteomes" id="UP000480185">
    <property type="component" value="Unassembled WGS sequence"/>
</dbReference>
<evidence type="ECO:0000259" key="2">
    <source>
        <dbReference type="PROSITE" id="PS50113"/>
    </source>
</evidence>